<sequence length="108" mass="11154">MMPVCGAGGHGWPACSGRFGTVAGGDRVDVVCEFEVLGRETASGVVCGDHETDPLSGDVDVGMVADLPGLGCHTHRQVLCSAGGLRFIRRTDRSGGKPVVRETVGWSA</sequence>
<name>A0A8J3R547_9ACTN</name>
<evidence type="ECO:0000313" key="1">
    <source>
        <dbReference type="EMBL" id="GIH67920.1"/>
    </source>
</evidence>
<dbReference type="Proteomes" id="UP000610966">
    <property type="component" value="Unassembled WGS sequence"/>
</dbReference>
<evidence type="ECO:0000313" key="2">
    <source>
        <dbReference type="Proteomes" id="UP000610966"/>
    </source>
</evidence>
<reference evidence="1" key="1">
    <citation type="submission" date="2021-01" db="EMBL/GenBank/DDBJ databases">
        <title>Whole genome shotgun sequence of Sphaerimonospora thailandensis NBRC 107569.</title>
        <authorList>
            <person name="Komaki H."/>
            <person name="Tamura T."/>
        </authorList>
    </citation>
    <scope>NUCLEOTIDE SEQUENCE</scope>
    <source>
        <strain evidence="1">NBRC 107569</strain>
    </source>
</reference>
<comment type="caution">
    <text evidence="1">The sequence shown here is derived from an EMBL/GenBank/DDBJ whole genome shotgun (WGS) entry which is preliminary data.</text>
</comment>
<dbReference type="EMBL" id="BOOG01000003">
    <property type="protein sequence ID" value="GIH67920.1"/>
    <property type="molecule type" value="Genomic_DNA"/>
</dbReference>
<protein>
    <submittedName>
        <fullName evidence="1">Uncharacterized protein</fullName>
    </submittedName>
</protein>
<proteinExistence type="predicted"/>
<gene>
    <name evidence="1" type="ORF">Mth01_01730</name>
</gene>
<keyword evidence="2" id="KW-1185">Reference proteome</keyword>
<organism evidence="1 2">
    <name type="scientific">Sphaerimonospora thailandensis</name>
    <dbReference type="NCBI Taxonomy" id="795644"/>
    <lineage>
        <taxon>Bacteria</taxon>
        <taxon>Bacillati</taxon>
        <taxon>Actinomycetota</taxon>
        <taxon>Actinomycetes</taxon>
        <taxon>Streptosporangiales</taxon>
        <taxon>Streptosporangiaceae</taxon>
        <taxon>Sphaerimonospora</taxon>
    </lineage>
</organism>
<accession>A0A8J3R547</accession>
<dbReference type="AlphaFoldDB" id="A0A8J3R547"/>